<sequence length="66" mass="7809">MASLSSWEKHDILRCERFLKRIEGWADPTWGFYVYGTYTRPQTQKDLDKGNDEAKPQEISVDSEHF</sequence>
<keyword evidence="3" id="KW-1185">Reference proteome</keyword>
<reference evidence="3" key="2">
    <citation type="journal article" date="2013" name="PLoS Genet.">
        <title>Comparative genome structure, secondary metabolite, and effector coding capacity across Cochliobolus pathogens.</title>
        <authorList>
            <person name="Condon B.J."/>
            <person name="Leng Y."/>
            <person name="Wu D."/>
            <person name="Bushley K.E."/>
            <person name="Ohm R.A."/>
            <person name="Otillar R."/>
            <person name="Martin J."/>
            <person name="Schackwitz W."/>
            <person name="Grimwood J."/>
            <person name="MohdZainudin N."/>
            <person name="Xue C."/>
            <person name="Wang R."/>
            <person name="Manning V.A."/>
            <person name="Dhillon B."/>
            <person name="Tu Z.J."/>
            <person name="Steffenson B.J."/>
            <person name="Salamov A."/>
            <person name="Sun H."/>
            <person name="Lowry S."/>
            <person name="LaButti K."/>
            <person name="Han J."/>
            <person name="Copeland A."/>
            <person name="Lindquist E."/>
            <person name="Barry K."/>
            <person name="Schmutz J."/>
            <person name="Baker S.E."/>
            <person name="Ciuffetti L.M."/>
            <person name="Grigoriev I.V."/>
            <person name="Zhong S."/>
            <person name="Turgeon B.G."/>
        </authorList>
    </citation>
    <scope>NUCLEOTIDE SEQUENCE [LARGE SCALE GENOMIC DNA]</scope>
    <source>
        <strain evidence="3">C5 / ATCC 48332 / race O</strain>
    </source>
</reference>
<proteinExistence type="predicted"/>
<dbReference type="HOGENOM" id="CLU_2831016_0_0_1"/>
<dbReference type="OrthoDB" id="6499973at2759"/>
<evidence type="ECO:0000313" key="2">
    <source>
        <dbReference type="EMBL" id="EMD95266.1"/>
    </source>
</evidence>
<feature type="region of interest" description="Disordered" evidence="1">
    <location>
        <begin position="42"/>
        <end position="66"/>
    </location>
</feature>
<feature type="compositionally biased region" description="Basic and acidic residues" evidence="1">
    <location>
        <begin position="43"/>
        <end position="66"/>
    </location>
</feature>
<evidence type="ECO:0000313" key="3">
    <source>
        <dbReference type="Proteomes" id="UP000016936"/>
    </source>
</evidence>
<evidence type="ECO:0000256" key="1">
    <source>
        <dbReference type="SAM" id="MobiDB-lite"/>
    </source>
</evidence>
<name>M2UNV3_COCH5</name>
<accession>M2UNV3</accession>
<gene>
    <name evidence="2" type="ORF">COCHEDRAFT_1168997</name>
</gene>
<dbReference type="EMBL" id="KB445571">
    <property type="protein sequence ID" value="EMD95266.1"/>
    <property type="molecule type" value="Genomic_DNA"/>
</dbReference>
<dbReference type="AlphaFoldDB" id="M2UNV3"/>
<dbReference type="Proteomes" id="UP000016936">
    <property type="component" value="Unassembled WGS sequence"/>
</dbReference>
<protein>
    <submittedName>
        <fullName evidence="2">Uncharacterized protein</fullName>
    </submittedName>
</protein>
<reference evidence="2 3" key="1">
    <citation type="journal article" date="2012" name="PLoS Pathog.">
        <title>Diverse lifestyles and strategies of plant pathogenesis encoded in the genomes of eighteen Dothideomycetes fungi.</title>
        <authorList>
            <person name="Ohm R.A."/>
            <person name="Feau N."/>
            <person name="Henrissat B."/>
            <person name="Schoch C.L."/>
            <person name="Horwitz B.A."/>
            <person name="Barry K.W."/>
            <person name="Condon B.J."/>
            <person name="Copeland A.C."/>
            <person name="Dhillon B."/>
            <person name="Glaser F."/>
            <person name="Hesse C.N."/>
            <person name="Kosti I."/>
            <person name="LaButti K."/>
            <person name="Lindquist E.A."/>
            <person name="Lucas S."/>
            <person name="Salamov A.A."/>
            <person name="Bradshaw R.E."/>
            <person name="Ciuffetti L."/>
            <person name="Hamelin R.C."/>
            <person name="Kema G.H.J."/>
            <person name="Lawrence C."/>
            <person name="Scott J.A."/>
            <person name="Spatafora J.W."/>
            <person name="Turgeon B.G."/>
            <person name="de Wit P.J.G.M."/>
            <person name="Zhong S."/>
            <person name="Goodwin S.B."/>
            <person name="Grigoriev I.V."/>
        </authorList>
    </citation>
    <scope>NUCLEOTIDE SEQUENCE [LARGE SCALE GENOMIC DNA]</scope>
    <source>
        <strain evidence="3">C5 / ATCC 48332 / race O</strain>
    </source>
</reference>
<organism evidence="2 3">
    <name type="scientific">Cochliobolus heterostrophus (strain C5 / ATCC 48332 / race O)</name>
    <name type="common">Southern corn leaf blight fungus</name>
    <name type="synonym">Bipolaris maydis</name>
    <dbReference type="NCBI Taxonomy" id="701091"/>
    <lineage>
        <taxon>Eukaryota</taxon>
        <taxon>Fungi</taxon>
        <taxon>Dikarya</taxon>
        <taxon>Ascomycota</taxon>
        <taxon>Pezizomycotina</taxon>
        <taxon>Dothideomycetes</taxon>
        <taxon>Pleosporomycetidae</taxon>
        <taxon>Pleosporales</taxon>
        <taxon>Pleosporineae</taxon>
        <taxon>Pleosporaceae</taxon>
        <taxon>Bipolaris</taxon>
    </lineage>
</organism>
<dbReference type="OMA" id="LSSWEKH"/>